<reference evidence="1 2" key="1">
    <citation type="journal article" date="2015" name="Proc. Natl. Acad. Sci. U.S.A.">
        <title>The resurrection genome of Boea hygrometrica: A blueprint for survival of dehydration.</title>
        <authorList>
            <person name="Xiao L."/>
            <person name="Yang G."/>
            <person name="Zhang L."/>
            <person name="Yang X."/>
            <person name="Zhao S."/>
            <person name="Ji Z."/>
            <person name="Zhou Q."/>
            <person name="Hu M."/>
            <person name="Wang Y."/>
            <person name="Chen M."/>
            <person name="Xu Y."/>
            <person name="Jin H."/>
            <person name="Xiao X."/>
            <person name="Hu G."/>
            <person name="Bao F."/>
            <person name="Hu Y."/>
            <person name="Wan P."/>
            <person name="Li L."/>
            <person name="Deng X."/>
            <person name="Kuang T."/>
            <person name="Xiang C."/>
            <person name="Zhu J.K."/>
            <person name="Oliver M.J."/>
            <person name="He Y."/>
        </authorList>
    </citation>
    <scope>NUCLEOTIDE SEQUENCE [LARGE SCALE GENOMIC DNA]</scope>
    <source>
        <strain evidence="2">cv. XS01</strain>
    </source>
</reference>
<keyword evidence="2" id="KW-1185">Reference proteome</keyword>
<dbReference type="Proteomes" id="UP000250235">
    <property type="component" value="Unassembled WGS sequence"/>
</dbReference>
<dbReference type="EMBL" id="KV005417">
    <property type="protein sequence ID" value="KZV34087.1"/>
    <property type="molecule type" value="Genomic_DNA"/>
</dbReference>
<evidence type="ECO:0000313" key="2">
    <source>
        <dbReference type="Proteomes" id="UP000250235"/>
    </source>
</evidence>
<proteinExistence type="predicted"/>
<accession>A0A2Z7BJ43</accession>
<evidence type="ECO:0000313" key="1">
    <source>
        <dbReference type="EMBL" id="KZV34087.1"/>
    </source>
</evidence>
<gene>
    <name evidence="1" type="ORF">F511_05769</name>
</gene>
<dbReference type="AlphaFoldDB" id="A0A2Z7BJ43"/>
<name>A0A2Z7BJ43_9LAMI</name>
<organism evidence="1 2">
    <name type="scientific">Dorcoceras hygrometricum</name>
    <dbReference type="NCBI Taxonomy" id="472368"/>
    <lineage>
        <taxon>Eukaryota</taxon>
        <taxon>Viridiplantae</taxon>
        <taxon>Streptophyta</taxon>
        <taxon>Embryophyta</taxon>
        <taxon>Tracheophyta</taxon>
        <taxon>Spermatophyta</taxon>
        <taxon>Magnoliopsida</taxon>
        <taxon>eudicotyledons</taxon>
        <taxon>Gunneridae</taxon>
        <taxon>Pentapetalae</taxon>
        <taxon>asterids</taxon>
        <taxon>lamiids</taxon>
        <taxon>Lamiales</taxon>
        <taxon>Gesneriaceae</taxon>
        <taxon>Didymocarpoideae</taxon>
        <taxon>Trichosporeae</taxon>
        <taxon>Loxocarpinae</taxon>
        <taxon>Dorcoceras</taxon>
    </lineage>
</organism>
<sequence>MPSTTAVLPTYTTICCIGDAGSCLLINEVQNASNQILSKGLQEKIDYDELSENANKASRLQLNSSFPILALLP</sequence>
<protein>
    <submittedName>
        <fullName evidence="1">Uncharacterized protein</fullName>
    </submittedName>
</protein>